<dbReference type="SUPFAM" id="SSF51261">
    <property type="entry name" value="Duplicated hybrid motif"/>
    <property type="match status" value="1"/>
</dbReference>
<dbReference type="PANTHER" id="PTHR21666:SF270">
    <property type="entry name" value="MUREIN HYDROLASE ACTIVATOR ENVC"/>
    <property type="match status" value="1"/>
</dbReference>
<accession>A0A411CQ74</accession>
<feature type="domain" description="M23ase beta-sheet core" evidence="5">
    <location>
        <begin position="1341"/>
        <end position="1436"/>
    </location>
</feature>
<keyword evidence="4" id="KW-0472">Membrane</keyword>
<dbReference type="PANTHER" id="PTHR21666">
    <property type="entry name" value="PEPTIDASE-RELATED"/>
    <property type="match status" value="1"/>
</dbReference>
<dbReference type="RefSeq" id="YP_010761184.1">
    <property type="nucleotide sequence ID" value="NC_073593.1"/>
</dbReference>
<dbReference type="GO" id="GO:0031640">
    <property type="term" value="P:killing of cells of another organism"/>
    <property type="evidence" value="ECO:0007669"/>
    <property type="project" value="UniProtKB-KW"/>
</dbReference>
<dbReference type="Gene3D" id="2.70.70.10">
    <property type="entry name" value="Glucose Permease (Domain IIA)"/>
    <property type="match status" value="1"/>
</dbReference>
<gene>
    <name evidence="6" type="primary">19</name>
    <name evidence="6" type="ORF">SEA_ELESAR_19</name>
</gene>
<dbReference type="CDD" id="cd12797">
    <property type="entry name" value="M23_peptidase"/>
    <property type="match status" value="1"/>
</dbReference>
<evidence type="ECO:0000256" key="2">
    <source>
        <dbReference type="ARBA" id="ARBA00022638"/>
    </source>
</evidence>
<dbReference type="GeneID" id="80034297"/>
<keyword evidence="2" id="KW-0081">Bacteriolytic enzyme</keyword>
<dbReference type="InterPro" id="IPR050570">
    <property type="entry name" value="Cell_wall_metabolism_enzyme"/>
</dbReference>
<dbReference type="CDD" id="cd06503">
    <property type="entry name" value="ATP-synt_Fo_b"/>
    <property type="match status" value="1"/>
</dbReference>
<feature type="coiled-coil region" evidence="3">
    <location>
        <begin position="331"/>
        <end position="475"/>
    </location>
</feature>
<evidence type="ECO:0000313" key="6">
    <source>
        <dbReference type="EMBL" id="QAY16071.1"/>
    </source>
</evidence>
<feature type="transmembrane region" description="Helical" evidence="4">
    <location>
        <begin position="988"/>
        <end position="1009"/>
    </location>
</feature>
<dbReference type="InterPro" id="IPR011055">
    <property type="entry name" value="Dup_hybrid_motif"/>
</dbReference>
<feature type="coiled-coil region" evidence="3">
    <location>
        <begin position="102"/>
        <end position="136"/>
    </location>
</feature>
<keyword evidence="4" id="KW-1133">Transmembrane helix</keyword>
<evidence type="ECO:0000259" key="5">
    <source>
        <dbReference type="Pfam" id="PF01551"/>
    </source>
</evidence>
<dbReference type="EMBL" id="MK392368">
    <property type="protein sequence ID" value="QAY16071.1"/>
    <property type="molecule type" value="Genomic_DNA"/>
</dbReference>
<keyword evidence="7" id="KW-1185">Reference proteome</keyword>
<sequence length="1607" mass="167987">MPIVGIAEVLVQPVFTGVQRKISKEVTPAAEKAGRSAGTKMGAALADGFDAEAAGLEAEVARLGKAVSQAETAVSASKTKMADASAAESKALGELRVAELKLQEVRDNSRAKASQIAAAEEKLNVVRDRATAATNKREAAEAALTTATTNLGTAQQNSSKASADLETHMKRVGDESANTERQMGRLSTMLNNAFRGSPLARMVTSMRNDTDRVRLDLHQLAGDVSREGTRGGRDFTQAFVGVVGGLSAITPAVGAAGAALLAGSGNAITFAASLSSLAGVAALLPAGLMAVGAGAGVLATAFAGVGEALKTSLDASKAVSTMNPRLAAMAVEDAMMAITVAEENAAEAQENAARRVADAKRGLQEVTLAAAEAQKAAARAVEMAERNEAEAARDVIKAQKELVTAREEAAKRVQEVGQKLATADRKAVDTALAYKRAVEVYNKAKLDKKSGADELAQLENNVAKALAADEAAKQSVLDLRAEHKSAQAEAKAGNEKVLAAEQKLTDARQAQADAVQARKDAQADAVKAEQEGAQRIKDAQQAITDATRQAEKAQTDAARAVQQAHRNLERVQLQQADSASQAGKKSAEAMGNLTPAAQEAVRSLLAVKDQLGGIRRIAQENFFTGFSASLLSLAGSVMPQLATGVGAIASALGSGAQIFMGAVQSALGNGVLESLLMGVAKTTSILNTAITPVVEAFTTLGVVGMDYMPRLAGFIADIADRFNGFIQTAAADGSLVAWIDGGIQALKDLWSVGSSIVGIFGSLNQAAEAGGAVSTLGGLAAALRDIDAAMQGEVFQTTMATLFAGAQAGADGLKQALGPIADAFVRGAPAMAEFLRLGGEIAGTFLGGVFTALSNPEFGSGLVSFLQGLQRGAEAAAPLLSGLTGAFGRLLDAAGPIVAQLGPSLIEVFTFFGDSIAGLLTVLQPMLVALADSPVVLGLLIGAFTATAAASAALTAAGNVQRIAMAAWAAGTKIVAAAQWLWNNSIKAFPGMWIIGLIGAVVAGLVWFFTQTELGQQIVQNVWAAIQVAVQAVVTWFQTVAMPVIQQVFAVIGAVFTWLYANIVQPVWNGIVTVVNAAWLVIRGIFQLVTSVIQNVIGPVFNWLWKSVIQPVFGFIGSLIHFWWNTRVKPIFDAVNWLLKNVLGPAFDWLYKNAIKPAWDSIASIIKTVWEKNVKPIFDALHKFINETIPNAFKTGVGFIRDHWQKLQDIAKKPVKFVVEQVINKGLIGAFNTIADILPGIDRLPDVKLPQGFTRGGILPGQSSWRNGDDQLVPMRRGEGVYVSEVMRDPYERARLYTMNRAAIAGRPASEARALLGEGFARGGIVNPLRNMQQTQGYNRIHKGIDLAAAVGTPVFATENGRVSWSGEGVRGPGVWGGNEIHIDGGSGIQSWFAHLSQMFVRVGQMVRAGQQIGKSGNTGISSGPHLHFGTFAGGWPNDINPYSYLSGAAQPSGKDGGGFDPLGLITGLAGKIANQVKSAFPAAGFVVDAVVGVGKKLIGSVADWVKGKLGFGSATGSATRSMSAAHEDPALYDLGGILPPGLSQVVNRTRQPEYILNPRQWDDMHHLATRSAAAGAGQTNHFTLNEVGDPTGTSMAIARRLKSLKV</sequence>
<proteinExistence type="predicted"/>
<keyword evidence="4" id="KW-0812">Transmembrane</keyword>
<keyword evidence="3" id="KW-0175">Coiled coil</keyword>
<dbReference type="Gene3D" id="1.10.287.1490">
    <property type="match status" value="1"/>
</dbReference>
<dbReference type="InterPro" id="IPR016047">
    <property type="entry name" value="M23ase_b-sheet_dom"/>
</dbReference>
<protein>
    <submittedName>
        <fullName evidence="6">Tape measure protein</fullName>
    </submittedName>
</protein>
<dbReference type="Proteomes" id="UP000290693">
    <property type="component" value="Segment"/>
</dbReference>
<dbReference type="GO" id="GO:0042742">
    <property type="term" value="P:defense response to bacterium"/>
    <property type="evidence" value="ECO:0007669"/>
    <property type="project" value="UniProtKB-KW"/>
</dbReference>
<reference evidence="6 7" key="1">
    <citation type="submission" date="2019-01" db="EMBL/GenBank/DDBJ databases">
        <authorList>
            <person name="Adair T.L."/>
            <person name="Lucas L.G."/>
            <person name="Young A.M."/>
            <person name="Antrich S.C."/>
            <person name="Baird A.G."/>
            <person name="Dunn E.L."/>
            <person name="Fernandes B.I."/>
            <person name="Fraley E.G."/>
            <person name="Ghanem A.X."/>
            <person name="Gilbert M.G."/>
            <person name="Morris T.B."/>
            <person name="Nortch B.D."/>
            <person name="Overcash M.E."/>
            <person name="Pavleszek K.E."/>
            <person name="Pellegrini L.I.O."/>
            <person name="Pham L.T."/>
            <person name="Rule L.S."/>
            <person name="Schultz E.M."/>
            <person name="Smith J."/>
            <person name="Thong B.J."/>
            <person name="Turner H.A."/>
            <person name="Walker G."/>
            <person name="Whitaker Z.J."/>
            <person name="Wilsey R.N."/>
            <person name="Yanney R.L."/>
            <person name="Klyczek K."/>
            <person name="Garlena R.A."/>
            <person name="Russell D.A."/>
            <person name="Pope W.H."/>
            <person name="Jacobs-Sera D."/>
            <person name="Hatfull G.F."/>
        </authorList>
    </citation>
    <scope>NUCLEOTIDE SEQUENCE [LARGE SCALE GENOMIC DNA]</scope>
</reference>
<evidence type="ECO:0000256" key="1">
    <source>
        <dbReference type="ARBA" id="ARBA00022529"/>
    </source>
</evidence>
<evidence type="ECO:0000256" key="4">
    <source>
        <dbReference type="SAM" id="Phobius"/>
    </source>
</evidence>
<feature type="transmembrane region" description="Helical" evidence="4">
    <location>
        <begin position="1103"/>
        <end position="1124"/>
    </location>
</feature>
<keyword evidence="1" id="KW-0929">Antimicrobial</keyword>
<organism evidence="6 7">
    <name type="scientific">Arthrobacter phage Elesar</name>
    <dbReference type="NCBI Taxonomy" id="2510522"/>
    <lineage>
        <taxon>Viruses</taxon>
        <taxon>Duplodnaviria</taxon>
        <taxon>Heunggongvirae</taxon>
        <taxon>Uroviricota</taxon>
        <taxon>Caudoviricetes</taxon>
        <taxon>Daemsvirinae</taxon>
        <taxon>Elesarvirus</taxon>
        <taxon>Elesarvirus elesar</taxon>
    </lineage>
</organism>
<feature type="transmembrane region" description="Helical" evidence="4">
    <location>
        <begin position="935"/>
        <end position="956"/>
    </location>
</feature>
<dbReference type="GO" id="GO:0004222">
    <property type="term" value="F:metalloendopeptidase activity"/>
    <property type="evidence" value="ECO:0007669"/>
    <property type="project" value="TreeGrafter"/>
</dbReference>
<evidence type="ECO:0000313" key="7">
    <source>
        <dbReference type="Proteomes" id="UP000290693"/>
    </source>
</evidence>
<name>A0A411CQ74_9CAUD</name>
<feature type="coiled-coil region" evidence="3">
    <location>
        <begin position="511"/>
        <end position="563"/>
    </location>
</feature>
<dbReference type="Pfam" id="PF01551">
    <property type="entry name" value="Peptidase_M23"/>
    <property type="match status" value="1"/>
</dbReference>
<evidence type="ECO:0000256" key="3">
    <source>
        <dbReference type="SAM" id="Coils"/>
    </source>
</evidence>
<dbReference type="KEGG" id="vg:80034297"/>
<feature type="transmembrane region" description="Helical" evidence="4">
    <location>
        <begin position="1021"/>
        <end position="1038"/>
    </location>
</feature>